<dbReference type="AlphaFoldDB" id="A0AAW1VIC1"/>
<dbReference type="EMBL" id="JBEDUW010000238">
    <property type="protein sequence ID" value="KAK9903121.1"/>
    <property type="molecule type" value="Genomic_DNA"/>
</dbReference>
<dbReference type="GO" id="GO:0006406">
    <property type="term" value="P:mRNA export from nucleus"/>
    <property type="evidence" value="ECO:0007669"/>
    <property type="project" value="TreeGrafter"/>
</dbReference>
<feature type="region of interest" description="Disordered" evidence="1">
    <location>
        <begin position="1"/>
        <end position="20"/>
    </location>
</feature>
<feature type="region of interest" description="Disordered" evidence="1">
    <location>
        <begin position="37"/>
        <end position="81"/>
    </location>
</feature>
<feature type="compositionally biased region" description="Polar residues" evidence="1">
    <location>
        <begin position="1"/>
        <end position="11"/>
    </location>
</feature>
<gene>
    <name evidence="3" type="ORF">M0R45_001261</name>
</gene>
<evidence type="ECO:0000313" key="3">
    <source>
        <dbReference type="EMBL" id="KAK9903121.1"/>
    </source>
</evidence>
<dbReference type="InterPro" id="IPR045107">
    <property type="entry name" value="SAC3/GANP/THP3"/>
</dbReference>
<dbReference type="Pfam" id="PF03399">
    <property type="entry name" value="SAC3_GANP"/>
    <property type="match status" value="1"/>
</dbReference>
<organism evidence="3 4">
    <name type="scientific">Rubus argutus</name>
    <name type="common">Southern blackberry</name>
    <dbReference type="NCBI Taxonomy" id="59490"/>
    <lineage>
        <taxon>Eukaryota</taxon>
        <taxon>Viridiplantae</taxon>
        <taxon>Streptophyta</taxon>
        <taxon>Embryophyta</taxon>
        <taxon>Tracheophyta</taxon>
        <taxon>Spermatophyta</taxon>
        <taxon>Magnoliopsida</taxon>
        <taxon>eudicotyledons</taxon>
        <taxon>Gunneridae</taxon>
        <taxon>Pentapetalae</taxon>
        <taxon>rosids</taxon>
        <taxon>fabids</taxon>
        <taxon>Rosales</taxon>
        <taxon>Rosaceae</taxon>
        <taxon>Rosoideae</taxon>
        <taxon>Rosoideae incertae sedis</taxon>
        <taxon>Rubus</taxon>
    </lineage>
</organism>
<dbReference type="Gene3D" id="1.25.40.990">
    <property type="match status" value="1"/>
</dbReference>
<feature type="compositionally biased region" description="Basic and acidic residues" evidence="1">
    <location>
        <begin position="326"/>
        <end position="348"/>
    </location>
</feature>
<accession>A0AAW1VIC1</accession>
<feature type="region of interest" description="Disordered" evidence="1">
    <location>
        <begin position="102"/>
        <end position="146"/>
    </location>
</feature>
<keyword evidence="4" id="KW-1185">Reference proteome</keyword>
<proteinExistence type="predicted"/>
<dbReference type="PANTHER" id="PTHR12436">
    <property type="entry name" value="80 KDA MCM3-ASSOCIATED PROTEIN"/>
    <property type="match status" value="1"/>
</dbReference>
<feature type="region of interest" description="Disordered" evidence="1">
    <location>
        <begin position="326"/>
        <end position="350"/>
    </location>
</feature>
<sequence>MYSSFSSQAGPNRTRRRITDTTIRQFRSAASFTFSALRRPPPFSDSAPLRTPSRSPESLPSWNGGQRSLLKNNDSQVHQRPSAVTSFVVSRNSGTSVTAKVARFQDTRGTRSPPFVSKDVNTRNSTQGVPRSHLVPPRTRSPTSTSYNYHPVDNFNHVGGVEGPSVSPVGSNASSNAVFSTHNSRVHQKSLQSSNNTFSEPAANKLTTIPVVKRMRSPPLLPEDQVYKANSYATEDGTEREMQAKAKRLARFKVELSKSPQSSIDIAEQGVSAIRPEQSNIEGNRSVAYSSTQLARDVTDGNALSESEGMESSGIIIGVCPDMCPDSERAERERKGDLDQHERVDGDRNQTSMSLAVKKYNRTAERDASLIRPMPILQKTMDYLLNLLDRPYNNRFLSIYNFLWDRMRAIRMDLRMQHIFNQEAISMLEQMIRLHIIAMHELCEYSKGEGFAEGFDAHPQY</sequence>
<feature type="compositionally biased region" description="Polar residues" evidence="1">
    <location>
        <begin position="52"/>
        <end position="81"/>
    </location>
</feature>
<dbReference type="GO" id="GO:0005737">
    <property type="term" value="C:cytoplasm"/>
    <property type="evidence" value="ECO:0007669"/>
    <property type="project" value="TreeGrafter"/>
</dbReference>
<dbReference type="InterPro" id="IPR005062">
    <property type="entry name" value="SAC3/GANP/THP3_conserved"/>
</dbReference>
<feature type="domain" description="SAC3/GANP/THP3 conserved" evidence="2">
    <location>
        <begin position="323"/>
        <end position="448"/>
    </location>
</feature>
<reference evidence="3 4" key="1">
    <citation type="journal article" date="2023" name="G3 (Bethesda)">
        <title>A chromosome-length genome assembly and annotation of blackberry (Rubus argutus, cv. 'Hillquist').</title>
        <authorList>
            <person name="Bruna T."/>
            <person name="Aryal R."/>
            <person name="Dudchenko O."/>
            <person name="Sargent D.J."/>
            <person name="Mead D."/>
            <person name="Buti M."/>
            <person name="Cavallini A."/>
            <person name="Hytonen T."/>
            <person name="Andres J."/>
            <person name="Pham M."/>
            <person name="Weisz D."/>
            <person name="Mascagni F."/>
            <person name="Usai G."/>
            <person name="Natali L."/>
            <person name="Bassil N."/>
            <person name="Fernandez G.E."/>
            <person name="Lomsadze A."/>
            <person name="Armour M."/>
            <person name="Olukolu B."/>
            <person name="Poorten T."/>
            <person name="Britton C."/>
            <person name="Davik J."/>
            <person name="Ashrafi H."/>
            <person name="Aiden E.L."/>
            <person name="Borodovsky M."/>
            <person name="Worthington M."/>
        </authorList>
    </citation>
    <scope>NUCLEOTIDE SEQUENCE [LARGE SCALE GENOMIC DNA]</scope>
    <source>
        <strain evidence="3">PI 553951</strain>
    </source>
</reference>
<evidence type="ECO:0000259" key="2">
    <source>
        <dbReference type="Pfam" id="PF03399"/>
    </source>
</evidence>
<evidence type="ECO:0000256" key="1">
    <source>
        <dbReference type="SAM" id="MobiDB-lite"/>
    </source>
</evidence>
<name>A0AAW1VIC1_RUBAR</name>
<comment type="caution">
    <text evidence="3">The sequence shown here is derived from an EMBL/GenBank/DDBJ whole genome shotgun (WGS) entry which is preliminary data.</text>
</comment>
<dbReference type="PANTHER" id="PTHR12436:SF17">
    <property type="entry name" value="SAC3 FAMILY PROTEIN B"/>
    <property type="match status" value="1"/>
</dbReference>
<dbReference type="GO" id="GO:0070390">
    <property type="term" value="C:transcription export complex 2"/>
    <property type="evidence" value="ECO:0007669"/>
    <property type="project" value="TreeGrafter"/>
</dbReference>
<evidence type="ECO:0000313" key="4">
    <source>
        <dbReference type="Proteomes" id="UP001457282"/>
    </source>
</evidence>
<protein>
    <recommendedName>
        <fullName evidence="2">SAC3/GANP/THP3 conserved domain-containing protein</fullName>
    </recommendedName>
</protein>
<dbReference type="Proteomes" id="UP001457282">
    <property type="component" value="Unassembled WGS sequence"/>
</dbReference>